<comment type="caution">
    <text evidence="3">The sequence shown here is derived from an EMBL/GenBank/DDBJ whole genome shotgun (WGS) entry which is preliminary data.</text>
</comment>
<dbReference type="InterPro" id="IPR002711">
    <property type="entry name" value="HNH"/>
</dbReference>
<accession>A0A7J5UK01</accession>
<evidence type="ECO:0000256" key="1">
    <source>
        <dbReference type="SAM" id="MobiDB-lite"/>
    </source>
</evidence>
<dbReference type="GO" id="GO:0008270">
    <property type="term" value="F:zinc ion binding"/>
    <property type="evidence" value="ECO:0007669"/>
    <property type="project" value="InterPro"/>
</dbReference>
<name>A0A7J5UK01_9MICO</name>
<keyword evidence="3" id="KW-0255">Endonuclease</keyword>
<dbReference type="GO" id="GO:0004519">
    <property type="term" value="F:endonuclease activity"/>
    <property type="evidence" value="ECO:0007669"/>
    <property type="project" value="UniProtKB-KW"/>
</dbReference>
<feature type="compositionally biased region" description="Pro residues" evidence="1">
    <location>
        <begin position="67"/>
        <end position="78"/>
    </location>
</feature>
<keyword evidence="3" id="KW-0378">Hydrolase</keyword>
<evidence type="ECO:0000259" key="2">
    <source>
        <dbReference type="Pfam" id="PF01844"/>
    </source>
</evidence>
<protein>
    <submittedName>
        <fullName evidence="3">HNH endonuclease</fullName>
    </submittedName>
</protein>
<dbReference type="CDD" id="cd00085">
    <property type="entry name" value="HNHc"/>
    <property type="match status" value="1"/>
</dbReference>
<dbReference type="InterPro" id="IPR003615">
    <property type="entry name" value="HNH_nuc"/>
</dbReference>
<dbReference type="RefSeq" id="WP_170297326.1">
    <property type="nucleotide sequence ID" value="NZ_WHJE01000146.1"/>
</dbReference>
<dbReference type="Pfam" id="PF01844">
    <property type="entry name" value="HNH"/>
    <property type="match status" value="1"/>
</dbReference>
<organism evidence="3 4">
    <name type="scientific">Georgenia thermotolerans</name>
    <dbReference type="NCBI Taxonomy" id="527326"/>
    <lineage>
        <taxon>Bacteria</taxon>
        <taxon>Bacillati</taxon>
        <taxon>Actinomycetota</taxon>
        <taxon>Actinomycetes</taxon>
        <taxon>Micrococcales</taxon>
        <taxon>Bogoriellaceae</taxon>
        <taxon>Georgenia</taxon>
    </lineage>
</organism>
<dbReference type="EMBL" id="WHJE01000146">
    <property type="protein sequence ID" value="KAE8762600.1"/>
    <property type="molecule type" value="Genomic_DNA"/>
</dbReference>
<feature type="region of interest" description="Disordered" evidence="1">
    <location>
        <begin position="1"/>
        <end position="23"/>
    </location>
</feature>
<sequence length="78" mass="8602">QCQLDHTNPWSQGGTTSEDNLGPICTGDHLLKTTGLFHVRQPTPGVFAWRTPSGHAYRRDIDGTTIPIPPDTFDPPTY</sequence>
<proteinExistence type="predicted"/>
<evidence type="ECO:0000313" key="4">
    <source>
        <dbReference type="Proteomes" id="UP000451860"/>
    </source>
</evidence>
<dbReference type="Gene3D" id="1.10.30.50">
    <property type="match status" value="1"/>
</dbReference>
<dbReference type="AlphaFoldDB" id="A0A7J5UK01"/>
<dbReference type="GO" id="GO:0003676">
    <property type="term" value="F:nucleic acid binding"/>
    <property type="evidence" value="ECO:0007669"/>
    <property type="project" value="InterPro"/>
</dbReference>
<feature type="compositionally biased region" description="Polar residues" evidence="1">
    <location>
        <begin position="1"/>
        <end position="19"/>
    </location>
</feature>
<feature type="non-terminal residue" evidence="3">
    <location>
        <position position="1"/>
    </location>
</feature>
<feature type="domain" description="HNH" evidence="2">
    <location>
        <begin position="2"/>
        <end position="33"/>
    </location>
</feature>
<keyword evidence="4" id="KW-1185">Reference proteome</keyword>
<keyword evidence="3" id="KW-0540">Nuclease</keyword>
<feature type="region of interest" description="Disordered" evidence="1">
    <location>
        <begin position="58"/>
        <end position="78"/>
    </location>
</feature>
<reference evidence="3 4" key="1">
    <citation type="submission" date="2019-10" db="EMBL/GenBank/DDBJ databases">
        <title>Georgenia wutianyii sp. nov. and Georgenia yuyongxinii sp. nov. isolated from plateau pika (Ochotona curzoniae) in the Qinghai-Tibet plateau of China.</title>
        <authorList>
            <person name="Tian Z."/>
        </authorList>
    </citation>
    <scope>NUCLEOTIDE SEQUENCE [LARGE SCALE GENOMIC DNA]</scope>
    <source>
        <strain evidence="3 4">DSM 21501</strain>
    </source>
</reference>
<evidence type="ECO:0000313" key="3">
    <source>
        <dbReference type="EMBL" id="KAE8762600.1"/>
    </source>
</evidence>
<dbReference type="Proteomes" id="UP000451860">
    <property type="component" value="Unassembled WGS sequence"/>
</dbReference>
<gene>
    <name evidence="3" type="ORF">GB883_18495</name>
</gene>